<reference evidence="2 3" key="1">
    <citation type="submission" date="2018-08" db="EMBL/GenBank/DDBJ databases">
        <title>Genome and evolution of the arbuscular mycorrhizal fungus Diversispora epigaea (formerly Glomus versiforme) and its bacterial endosymbionts.</title>
        <authorList>
            <person name="Sun X."/>
            <person name="Fei Z."/>
            <person name="Harrison M."/>
        </authorList>
    </citation>
    <scope>NUCLEOTIDE SEQUENCE [LARGE SCALE GENOMIC DNA]</scope>
    <source>
        <strain evidence="2 3">IT104</strain>
    </source>
</reference>
<feature type="transmembrane region" description="Helical" evidence="1">
    <location>
        <begin position="155"/>
        <end position="178"/>
    </location>
</feature>
<evidence type="ECO:0000313" key="3">
    <source>
        <dbReference type="Proteomes" id="UP000266861"/>
    </source>
</evidence>
<sequence length="434" mass="50342">MYSSTVPTLIGLIKVPNMYMILGTDTTPIWYPIDNEHITKYVTFVILLIVGMTFFNLGVWFTQIMANEKASNEKRIISSLDFFGCSAGAPNIIILETGGISNSDKRIFRSTEMYKEDFELEPYNYLNMIANEAIFRRLIKQRKQWSNLHPIFSQWYISKNICGVLIVLFLNYGIFNLIKALRVKFLDKLDKVVNYHFTVLKAYHIEIRVGNYKLQKNALACFVGLFPSAKKLNYSTSVVQYLGILTQYPKFEEKLECVLSVKIDDNEKQKYYYFTFDEVLEIFSVKAVDTCKSVMWNLIHELLSFTAASITHLKNCFPGKTLRIETIFLQDVISVQKSNKVERRKLEITKWRLNDQKSKRKKAISTIASISYSNTENSSQVISDQQISNNSNVVLESLVTCSEYLTDDQINQVKETLGDKWDKNRICQYISRHR</sequence>
<comment type="caution">
    <text evidence="2">The sequence shown here is derived from an EMBL/GenBank/DDBJ whole genome shotgun (WGS) entry which is preliminary data.</text>
</comment>
<gene>
    <name evidence="2" type="ORF">Glove_110g121</name>
</gene>
<protein>
    <submittedName>
        <fullName evidence="2">Uncharacterized protein</fullName>
    </submittedName>
</protein>
<keyword evidence="1" id="KW-0812">Transmembrane</keyword>
<evidence type="ECO:0000256" key="1">
    <source>
        <dbReference type="SAM" id="Phobius"/>
    </source>
</evidence>
<evidence type="ECO:0000313" key="2">
    <source>
        <dbReference type="EMBL" id="RHZ82242.1"/>
    </source>
</evidence>
<dbReference type="AlphaFoldDB" id="A0A397J5G7"/>
<feature type="transmembrane region" description="Helical" evidence="1">
    <location>
        <begin position="41"/>
        <end position="64"/>
    </location>
</feature>
<dbReference type="EMBL" id="PQFF01000103">
    <property type="protein sequence ID" value="RHZ82242.1"/>
    <property type="molecule type" value="Genomic_DNA"/>
</dbReference>
<dbReference type="OrthoDB" id="2414835at2759"/>
<accession>A0A397J5G7</accession>
<keyword evidence="1" id="KW-0472">Membrane</keyword>
<keyword evidence="3" id="KW-1185">Reference proteome</keyword>
<proteinExistence type="predicted"/>
<dbReference type="Proteomes" id="UP000266861">
    <property type="component" value="Unassembled WGS sequence"/>
</dbReference>
<name>A0A397J5G7_9GLOM</name>
<keyword evidence="1" id="KW-1133">Transmembrane helix</keyword>
<organism evidence="2 3">
    <name type="scientific">Diversispora epigaea</name>
    <dbReference type="NCBI Taxonomy" id="1348612"/>
    <lineage>
        <taxon>Eukaryota</taxon>
        <taxon>Fungi</taxon>
        <taxon>Fungi incertae sedis</taxon>
        <taxon>Mucoromycota</taxon>
        <taxon>Glomeromycotina</taxon>
        <taxon>Glomeromycetes</taxon>
        <taxon>Diversisporales</taxon>
        <taxon>Diversisporaceae</taxon>
        <taxon>Diversispora</taxon>
    </lineage>
</organism>